<reference evidence="2 3" key="1">
    <citation type="journal article" date="2015" name="Nature">
        <title>rRNA introns, odd ribosomes, and small enigmatic genomes across a large radiation of phyla.</title>
        <authorList>
            <person name="Brown C.T."/>
            <person name="Hug L.A."/>
            <person name="Thomas B.C."/>
            <person name="Sharon I."/>
            <person name="Castelle C.J."/>
            <person name="Singh A."/>
            <person name="Wilkins M.J."/>
            <person name="Williams K.H."/>
            <person name="Banfield J.F."/>
        </authorList>
    </citation>
    <scope>NUCLEOTIDE SEQUENCE [LARGE SCALE GENOMIC DNA]</scope>
</reference>
<organism evidence="2 3">
    <name type="scientific">Candidatus Gottesmanbacteria bacterium GW2011_GWA2_42_18</name>
    <dbReference type="NCBI Taxonomy" id="1618442"/>
    <lineage>
        <taxon>Bacteria</taxon>
        <taxon>Candidatus Gottesmaniibacteriota</taxon>
    </lineage>
</organism>
<protein>
    <submittedName>
        <fullName evidence="2">Acyl carrier protein</fullName>
    </submittedName>
</protein>
<sequence>MDNLKTIKKILSEKFGIPEENIEKEAHLLSDLNLSNLEINDLIGIIAHEFKLSFGENDTISPQTVSDLLDIIEEYSEEL</sequence>
<feature type="domain" description="Carrier" evidence="1">
    <location>
        <begin position="1"/>
        <end position="76"/>
    </location>
</feature>
<gene>
    <name evidence="2" type="ORF">UV09_C0022G0018</name>
</gene>
<evidence type="ECO:0000313" key="3">
    <source>
        <dbReference type="Proteomes" id="UP000034320"/>
    </source>
</evidence>
<dbReference type="SUPFAM" id="SSF47336">
    <property type="entry name" value="ACP-like"/>
    <property type="match status" value="1"/>
</dbReference>
<dbReference type="InterPro" id="IPR036736">
    <property type="entry name" value="ACP-like_sf"/>
</dbReference>
<proteinExistence type="predicted"/>
<comment type="caution">
    <text evidence="2">The sequence shown here is derived from an EMBL/GenBank/DDBJ whole genome shotgun (WGS) entry which is preliminary data.</text>
</comment>
<dbReference type="PROSITE" id="PS50075">
    <property type="entry name" value="CARRIER"/>
    <property type="match status" value="1"/>
</dbReference>
<name>A0A0G1BIN2_9BACT</name>
<dbReference type="EMBL" id="LCDD01000022">
    <property type="protein sequence ID" value="KKS46136.1"/>
    <property type="molecule type" value="Genomic_DNA"/>
</dbReference>
<evidence type="ECO:0000259" key="1">
    <source>
        <dbReference type="PROSITE" id="PS50075"/>
    </source>
</evidence>
<dbReference type="AlphaFoldDB" id="A0A0G1BIN2"/>
<accession>A0A0G1BIN2</accession>
<dbReference type="Gene3D" id="1.10.1200.10">
    <property type="entry name" value="ACP-like"/>
    <property type="match status" value="1"/>
</dbReference>
<evidence type="ECO:0000313" key="2">
    <source>
        <dbReference type="EMBL" id="KKS46136.1"/>
    </source>
</evidence>
<dbReference type="Proteomes" id="UP000034320">
    <property type="component" value="Unassembled WGS sequence"/>
</dbReference>
<dbReference type="InterPro" id="IPR009081">
    <property type="entry name" value="PP-bd_ACP"/>
</dbReference>